<gene>
    <name evidence="2" type="ORF">MVEN_00663600</name>
</gene>
<organism evidence="2 3">
    <name type="scientific">Mycena venus</name>
    <dbReference type="NCBI Taxonomy" id="2733690"/>
    <lineage>
        <taxon>Eukaryota</taxon>
        <taxon>Fungi</taxon>
        <taxon>Dikarya</taxon>
        <taxon>Basidiomycota</taxon>
        <taxon>Agaricomycotina</taxon>
        <taxon>Agaricomycetes</taxon>
        <taxon>Agaricomycetidae</taxon>
        <taxon>Agaricales</taxon>
        <taxon>Marasmiineae</taxon>
        <taxon>Mycenaceae</taxon>
        <taxon>Mycena</taxon>
    </lineage>
</organism>
<feature type="region of interest" description="Disordered" evidence="1">
    <location>
        <begin position="1"/>
        <end position="87"/>
    </location>
</feature>
<feature type="compositionally biased region" description="Polar residues" evidence="1">
    <location>
        <begin position="1"/>
        <end position="39"/>
    </location>
</feature>
<sequence length="87" mass="8840">MPQNAQAALDSLLQSQAPAPNGPDSGSGSANVTRPSSVLDTAAVTGDASFDIGDDQQPDLALDAFFSPPAELDKGKGKDTSDENTVH</sequence>
<accession>A0A8H6YQP7</accession>
<dbReference type="OrthoDB" id="10613780at2759"/>
<dbReference type="AlphaFoldDB" id="A0A8H6YQP7"/>
<reference evidence="2" key="1">
    <citation type="submission" date="2020-05" db="EMBL/GenBank/DDBJ databases">
        <title>Mycena genomes resolve the evolution of fungal bioluminescence.</title>
        <authorList>
            <person name="Tsai I.J."/>
        </authorList>
    </citation>
    <scope>NUCLEOTIDE SEQUENCE</scope>
    <source>
        <strain evidence="2">CCC161011</strain>
    </source>
</reference>
<evidence type="ECO:0000313" key="2">
    <source>
        <dbReference type="EMBL" id="KAF7363112.1"/>
    </source>
</evidence>
<dbReference type="Proteomes" id="UP000620124">
    <property type="component" value="Unassembled WGS sequence"/>
</dbReference>
<evidence type="ECO:0000313" key="3">
    <source>
        <dbReference type="Proteomes" id="UP000620124"/>
    </source>
</evidence>
<dbReference type="EMBL" id="JACAZI010000004">
    <property type="protein sequence ID" value="KAF7363112.1"/>
    <property type="molecule type" value="Genomic_DNA"/>
</dbReference>
<protein>
    <submittedName>
        <fullName evidence="2">Uncharacterized protein</fullName>
    </submittedName>
</protein>
<comment type="caution">
    <text evidence="2">The sequence shown here is derived from an EMBL/GenBank/DDBJ whole genome shotgun (WGS) entry which is preliminary data.</text>
</comment>
<proteinExistence type="predicted"/>
<name>A0A8H6YQP7_9AGAR</name>
<evidence type="ECO:0000256" key="1">
    <source>
        <dbReference type="SAM" id="MobiDB-lite"/>
    </source>
</evidence>
<feature type="compositionally biased region" description="Basic and acidic residues" evidence="1">
    <location>
        <begin position="71"/>
        <end position="87"/>
    </location>
</feature>
<keyword evidence="3" id="KW-1185">Reference proteome</keyword>